<proteinExistence type="inferred from homology"/>
<gene>
    <name evidence="6" type="ORF">EHT25_05605</name>
</gene>
<keyword evidence="7" id="KW-1185">Reference proteome</keyword>
<keyword evidence="4" id="KW-0106">Calcium</keyword>
<sequence>MKKRSGFYGLLALGLLLTSATMVREQPLPNLRPNIIWILSEDISTELSCYGTPVVQTPVLDQLAKEGIRFTNAFTTAPVCSPSRSAIITGMYQTSIGAHNHRSHRDDGYHLPAPVKPITDYLRQAGYYTVNVKTAAPGVATPTKTDFNFIPDHPVFDGTDWNQRKTGQPFFAQLTIDETHRGKAWKTVVKAHEPRINPDDVVLPPYYPDHPIARADWATYLESIQLMDSYVGKILQRLKDEGISENTVVIFSGDNGRCHVRDKQFLYEGGIHVPLIIRWPGQLKAGQVNTDLVSAIDVSATILKLAGVEPPAYLDGRVMLGAGIKKREYIVAARDRMDETVDKMRCIRDRQFKYIRNYLPERPYMQPNKYKETEYPMWNLLKELNQQGKLTPAQALFVAPTKPAEELYDLKTDPHELTNLATLPRYRKTLGKMRTILDSWVRTTNDQGQFPERKIGLSPKP</sequence>
<dbReference type="InterPro" id="IPR017850">
    <property type="entry name" value="Alkaline_phosphatase_core_sf"/>
</dbReference>
<comment type="similarity">
    <text evidence="1">Belongs to the sulfatase family.</text>
</comment>
<dbReference type="Pfam" id="PF00884">
    <property type="entry name" value="Sulfatase"/>
    <property type="match status" value="1"/>
</dbReference>
<evidence type="ECO:0000259" key="5">
    <source>
        <dbReference type="Pfam" id="PF00884"/>
    </source>
</evidence>
<evidence type="ECO:0000256" key="4">
    <source>
        <dbReference type="ARBA" id="ARBA00022837"/>
    </source>
</evidence>
<evidence type="ECO:0000313" key="6">
    <source>
        <dbReference type="EMBL" id="RRB07253.1"/>
    </source>
</evidence>
<reference evidence="6 7" key="1">
    <citation type="submission" date="2018-11" db="EMBL/GenBank/DDBJ databases">
        <authorList>
            <person name="Zhou Z."/>
            <person name="Wang G."/>
        </authorList>
    </citation>
    <scope>NUCLEOTIDE SEQUENCE [LARGE SCALE GENOMIC DNA]</scope>
    <source>
        <strain evidence="6 7">KCTC52004</strain>
    </source>
</reference>
<dbReference type="GO" id="GO:0046872">
    <property type="term" value="F:metal ion binding"/>
    <property type="evidence" value="ECO:0007669"/>
    <property type="project" value="UniProtKB-KW"/>
</dbReference>
<dbReference type="EMBL" id="RQJO01000007">
    <property type="protein sequence ID" value="RRB07253.1"/>
    <property type="molecule type" value="Genomic_DNA"/>
</dbReference>
<dbReference type="PANTHER" id="PTHR42693">
    <property type="entry name" value="ARYLSULFATASE FAMILY MEMBER"/>
    <property type="match status" value="1"/>
</dbReference>
<protein>
    <submittedName>
        <fullName evidence="6">Sulfatase</fullName>
    </submittedName>
</protein>
<feature type="domain" description="Sulfatase N-terminal" evidence="5">
    <location>
        <begin position="33"/>
        <end position="308"/>
    </location>
</feature>
<dbReference type="Proteomes" id="UP000271925">
    <property type="component" value="Unassembled WGS sequence"/>
</dbReference>
<dbReference type="InterPro" id="IPR000917">
    <property type="entry name" value="Sulfatase_N"/>
</dbReference>
<keyword evidence="3" id="KW-0378">Hydrolase</keyword>
<accession>A0A3P1C2G7</accession>
<comment type="caution">
    <text evidence="6">The sequence shown here is derived from an EMBL/GenBank/DDBJ whole genome shotgun (WGS) entry which is preliminary data.</text>
</comment>
<evidence type="ECO:0000256" key="1">
    <source>
        <dbReference type="ARBA" id="ARBA00008779"/>
    </source>
</evidence>
<evidence type="ECO:0000256" key="2">
    <source>
        <dbReference type="ARBA" id="ARBA00022723"/>
    </source>
</evidence>
<dbReference type="PANTHER" id="PTHR42693:SF53">
    <property type="entry name" value="ENDO-4-O-SULFATASE"/>
    <property type="match status" value="1"/>
</dbReference>
<dbReference type="AlphaFoldDB" id="A0A3P1C2G7"/>
<keyword evidence="2" id="KW-0479">Metal-binding</keyword>
<dbReference type="InterPro" id="IPR050738">
    <property type="entry name" value="Sulfatase"/>
</dbReference>
<dbReference type="CDD" id="cd16027">
    <property type="entry name" value="SGSH"/>
    <property type="match status" value="1"/>
</dbReference>
<evidence type="ECO:0000313" key="7">
    <source>
        <dbReference type="Proteomes" id="UP000271925"/>
    </source>
</evidence>
<dbReference type="Gene3D" id="3.40.720.10">
    <property type="entry name" value="Alkaline Phosphatase, subunit A"/>
    <property type="match status" value="1"/>
</dbReference>
<dbReference type="RefSeq" id="WP_124871875.1">
    <property type="nucleotide sequence ID" value="NZ_RQJO01000007.1"/>
</dbReference>
<dbReference type="OrthoDB" id="9789742at2"/>
<dbReference type="PROSITE" id="PS00523">
    <property type="entry name" value="SULFATASE_1"/>
    <property type="match status" value="1"/>
</dbReference>
<name>A0A3P1C2G7_9BACT</name>
<dbReference type="InterPro" id="IPR024607">
    <property type="entry name" value="Sulfatase_CS"/>
</dbReference>
<dbReference type="SUPFAM" id="SSF53649">
    <property type="entry name" value="Alkaline phosphatase-like"/>
    <property type="match status" value="1"/>
</dbReference>
<organism evidence="6 7">
    <name type="scientific">Larkinella rosea</name>
    <dbReference type="NCBI Taxonomy" id="2025312"/>
    <lineage>
        <taxon>Bacteria</taxon>
        <taxon>Pseudomonadati</taxon>
        <taxon>Bacteroidota</taxon>
        <taxon>Cytophagia</taxon>
        <taxon>Cytophagales</taxon>
        <taxon>Spirosomataceae</taxon>
        <taxon>Larkinella</taxon>
    </lineage>
</organism>
<dbReference type="GO" id="GO:0004065">
    <property type="term" value="F:arylsulfatase activity"/>
    <property type="evidence" value="ECO:0007669"/>
    <property type="project" value="TreeGrafter"/>
</dbReference>
<evidence type="ECO:0000256" key="3">
    <source>
        <dbReference type="ARBA" id="ARBA00022801"/>
    </source>
</evidence>